<dbReference type="AlphaFoldDB" id="M5TWR9"/>
<evidence type="ECO:0000313" key="2">
    <source>
        <dbReference type="Proteomes" id="UP000011885"/>
    </source>
</evidence>
<evidence type="ECO:0000313" key="1">
    <source>
        <dbReference type="EMBL" id="EMI53620.1"/>
    </source>
</evidence>
<sequence length="50" mass="5626">MIVVFQMGKCFLAMWREPKVLSPIRKLFSMDAPAALAAVASYQPWRTPNG</sequence>
<dbReference type="EMBL" id="ANOH01000341">
    <property type="protein sequence ID" value="EMI53620.1"/>
    <property type="molecule type" value="Genomic_DNA"/>
</dbReference>
<accession>M5TWR9</accession>
<gene>
    <name evidence="1" type="ORF">RSSM_04960</name>
</gene>
<comment type="caution">
    <text evidence="1">The sequence shown here is derived from an EMBL/GenBank/DDBJ whole genome shotgun (WGS) entry which is preliminary data.</text>
</comment>
<proteinExistence type="predicted"/>
<dbReference type="Proteomes" id="UP000011885">
    <property type="component" value="Unassembled WGS sequence"/>
</dbReference>
<protein>
    <submittedName>
        <fullName evidence="1">Uncharacterized protein</fullName>
    </submittedName>
</protein>
<organism evidence="1 2">
    <name type="scientific">Rhodopirellula sallentina SM41</name>
    <dbReference type="NCBI Taxonomy" id="1263870"/>
    <lineage>
        <taxon>Bacteria</taxon>
        <taxon>Pseudomonadati</taxon>
        <taxon>Planctomycetota</taxon>
        <taxon>Planctomycetia</taxon>
        <taxon>Pirellulales</taxon>
        <taxon>Pirellulaceae</taxon>
        <taxon>Rhodopirellula</taxon>
    </lineage>
</organism>
<keyword evidence="2" id="KW-1185">Reference proteome</keyword>
<reference evidence="1 2" key="1">
    <citation type="journal article" date="2013" name="Mar. Genomics">
        <title>Expression of sulfatases in Rhodopirellula baltica and the diversity of sulfatases in the genus Rhodopirellula.</title>
        <authorList>
            <person name="Wegner C.E."/>
            <person name="Richter-Heitmann T."/>
            <person name="Klindworth A."/>
            <person name="Klockow C."/>
            <person name="Richter M."/>
            <person name="Achstetter T."/>
            <person name="Glockner F.O."/>
            <person name="Harder J."/>
        </authorList>
    </citation>
    <scope>NUCLEOTIDE SEQUENCE [LARGE SCALE GENOMIC DNA]</scope>
    <source>
        <strain evidence="1 2">SM41</strain>
    </source>
</reference>
<dbReference type="PATRIC" id="fig|1263870.3.peg.5246"/>
<name>M5TWR9_9BACT</name>